<sequence length="175" mass="19053">MPGNYYHRRPPQRSLSDPYNSSSYPGLDTYSDVPQVDSSGIVPYEAPSSITESAAVVTPDPVPAKGGLLGGLGNLGNLPNLNEIKGFIDRMGGIDGIVATFGKVQKVMSSVQQFAPMAKLIMGSLPAFGKSASKNSATELTEELDEYTPPRTRRKKTQRKSTTTPRKRPRKRKRK</sequence>
<keyword evidence="3" id="KW-1185">Reference proteome</keyword>
<dbReference type="GO" id="GO:0016301">
    <property type="term" value="F:kinase activity"/>
    <property type="evidence" value="ECO:0007669"/>
    <property type="project" value="UniProtKB-KW"/>
</dbReference>
<proteinExistence type="predicted"/>
<gene>
    <name evidence="2" type="ORF">QD47_15785</name>
</gene>
<accession>A0A0D7X0E5</accession>
<feature type="compositionally biased region" description="Basic residues" evidence="1">
    <location>
        <begin position="151"/>
        <end position="175"/>
    </location>
</feature>
<keyword evidence="2" id="KW-0808">Transferase</keyword>
<dbReference type="AlphaFoldDB" id="A0A0D7X0E5"/>
<reference evidence="2 3" key="1">
    <citation type="submission" date="2014-11" db="EMBL/GenBank/DDBJ databases">
        <title>Draft Genome Sequences of Paenibacillus polymyxa NRRL B-30509 and Paenibacillus terrae NRRL B-30644, Strains from a Poultry Environment that Produce Tridecaptin A and Paenicidins.</title>
        <authorList>
            <person name="van Belkum M.J."/>
            <person name="Lohans C.T."/>
            <person name="Vederas J.C."/>
        </authorList>
    </citation>
    <scope>NUCLEOTIDE SEQUENCE [LARGE SCALE GENOMIC DNA]</scope>
    <source>
        <strain evidence="2 3">NRRL B-30644</strain>
    </source>
</reference>
<feature type="region of interest" description="Disordered" evidence="1">
    <location>
        <begin position="131"/>
        <end position="175"/>
    </location>
</feature>
<dbReference type="EMBL" id="JTHP01000031">
    <property type="protein sequence ID" value="KJD44699.1"/>
    <property type="molecule type" value="Genomic_DNA"/>
</dbReference>
<evidence type="ECO:0000313" key="3">
    <source>
        <dbReference type="Proteomes" id="UP000032534"/>
    </source>
</evidence>
<protein>
    <submittedName>
        <fullName evidence="2">Tyrosine protein kinase</fullName>
    </submittedName>
</protein>
<evidence type="ECO:0000313" key="2">
    <source>
        <dbReference type="EMBL" id="KJD44699.1"/>
    </source>
</evidence>
<feature type="compositionally biased region" description="Polar residues" evidence="1">
    <location>
        <begin position="13"/>
        <end position="24"/>
    </location>
</feature>
<dbReference type="PATRIC" id="fig|159743.3.peg.3514"/>
<evidence type="ECO:0000256" key="1">
    <source>
        <dbReference type="SAM" id="MobiDB-lite"/>
    </source>
</evidence>
<dbReference type="RefSeq" id="WP_044647045.1">
    <property type="nucleotide sequence ID" value="NZ_JTHP01000031.1"/>
</dbReference>
<dbReference type="Proteomes" id="UP000032534">
    <property type="component" value="Unassembled WGS sequence"/>
</dbReference>
<feature type="region of interest" description="Disordered" evidence="1">
    <location>
        <begin position="1"/>
        <end position="30"/>
    </location>
</feature>
<keyword evidence="2" id="KW-0418">Kinase</keyword>
<feature type="compositionally biased region" description="Basic residues" evidence="1">
    <location>
        <begin position="1"/>
        <end position="11"/>
    </location>
</feature>
<organism evidence="2 3">
    <name type="scientific">Paenibacillus terrae</name>
    <dbReference type="NCBI Taxonomy" id="159743"/>
    <lineage>
        <taxon>Bacteria</taxon>
        <taxon>Bacillati</taxon>
        <taxon>Bacillota</taxon>
        <taxon>Bacilli</taxon>
        <taxon>Bacillales</taxon>
        <taxon>Paenibacillaceae</taxon>
        <taxon>Paenibacillus</taxon>
    </lineage>
</organism>
<name>A0A0D7X0E5_9BACL</name>
<comment type="caution">
    <text evidence="2">The sequence shown here is derived from an EMBL/GenBank/DDBJ whole genome shotgun (WGS) entry which is preliminary data.</text>
</comment>
<dbReference type="OrthoDB" id="2680668at2"/>